<dbReference type="Proteomes" id="UP000324832">
    <property type="component" value="Unassembled WGS sequence"/>
</dbReference>
<dbReference type="EMBL" id="FZQP02004245">
    <property type="protein sequence ID" value="VVC99643.1"/>
    <property type="molecule type" value="Genomic_DNA"/>
</dbReference>
<evidence type="ECO:0000256" key="5">
    <source>
        <dbReference type="ARBA" id="ARBA00022692"/>
    </source>
</evidence>
<evidence type="ECO:0000256" key="1">
    <source>
        <dbReference type="ARBA" id="ARBA00004189"/>
    </source>
</evidence>
<organism evidence="13 14">
    <name type="scientific">Leptidea sinapis</name>
    <dbReference type="NCBI Taxonomy" id="189913"/>
    <lineage>
        <taxon>Eukaryota</taxon>
        <taxon>Metazoa</taxon>
        <taxon>Ecdysozoa</taxon>
        <taxon>Arthropoda</taxon>
        <taxon>Hexapoda</taxon>
        <taxon>Insecta</taxon>
        <taxon>Pterygota</taxon>
        <taxon>Neoptera</taxon>
        <taxon>Endopterygota</taxon>
        <taxon>Lepidoptera</taxon>
        <taxon>Glossata</taxon>
        <taxon>Ditrysia</taxon>
        <taxon>Papilionoidea</taxon>
        <taxon>Pieridae</taxon>
        <taxon>Dismorphiinae</taxon>
        <taxon>Leptidea</taxon>
    </lineage>
</organism>
<dbReference type="GO" id="GO:0005901">
    <property type="term" value="C:caveola"/>
    <property type="evidence" value="ECO:0007669"/>
    <property type="project" value="UniProtKB-SubCell"/>
</dbReference>
<evidence type="ECO:0000256" key="7">
    <source>
        <dbReference type="ARBA" id="ARBA00023136"/>
    </source>
</evidence>
<comment type="similarity">
    <text evidence="3">Belongs to the CD36 family.</text>
</comment>
<comment type="subcellular location">
    <subcellularLocation>
        <location evidence="2">Cell membrane</location>
        <topology evidence="2">Multi-pass membrane protein</topology>
    </subcellularLocation>
    <subcellularLocation>
        <location evidence="1">Membrane</location>
        <location evidence="1">Caveola</location>
        <topology evidence="1">Multi-pass membrane protein</topology>
    </subcellularLocation>
</comment>
<dbReference type="GO" id="GO:0005044">
    <property type="term" value="F:scavenger receptor activity"/>
    <property type="evidence" value="ECO:0007669"/>
    <property type="project" value="TreeGrafter"/>
</dbReference>
<reference evidence="13 14" key="1">
    <citation type="submission" date="2017-07" db="EMBL/GenBank/DDBJ databases">
        <authorList>
            <person name="Talla V."/>
            <person name="Backstrom N."/>
        </authorList>
    </citation>
    <scope>NUCLEOTIDE SEQUENCE [LARGE SCALE GENOMIC DNA]</scope>
</reference>
<evidence type="ECO:0000256" key="9">
    <source>
        <dbReference type="ARBA" id="ARBA00023170"/>
    </source>
</evidence>
<keyword evidence="14" id="KW-1185">Reference proteome</keyword>
<sequence length="149" mass="16800">MNILEKLNGDSFLPYWGTPECNSIEASDGTIFPPAMLDRNTTLHIFYANLCRRLPFQYKKDVEMGDGVQLLRYGMPEDVFDDPARNPANQCYCEIDSGTCPPRGIINVTSCAMDPKLREPFIGLDPRPDLHESYLDIHPTLGISLNAYN</sequence>
<evidence type="ECO:0000256" key="2">
    <source>
        <dbReference type="ARBA" id="ARBA00004651"/>
    </source>
</evidence>
<dbReference type="GO" id="GO:0005737">
    <property type="term" value="C:cytoplasm"/>
    <property type="evidence" value="ECO:0007669"/>
    <property type="project" value="TreeGrafter"/>
</dbReference>
<evidence type="ECO:0000256" key="3">
    <source>
        <dbReference type="ARBA" id="ARBA00010532"/>
    </source>
</evidence>
<keyword evidence="10" id="KW-0325">Glycoprotein</keyword>
<keyword evidence="8" id="KW-1015">Disulfide bond</keyword>
<dbReference type="PRINTS" id="PR01609">
    <property type="entry name" value="CD36FAMILY"/>
</dbReference>
<proteinExistence type="inferred from homology"/>
<dbReference type="AlphaFoldDB" id="A0A5E4QPU8"/>
<dbReference type="Pfam" id="PF01130">
    <property type="entry name" value="CD36"/>
    <property type="match status" value="1"/>
</dbReference>
<keyword evidence="9" id="KW-0675">Receptor</keyword>
<evidence type="ECO:0000256" key="6">
    <source>
        <dbReference type="ARBA" id="ARBA00022989"/>
    </source>
</evidence>
<keyword evidence="4" id="KW-1003">Cell membrane</keyword>
<gene>
    <name evidence="13" type="ORF">LSINAPIS_LOCUS10477</name>
</gene>
<keyword evidence="5" id="KW-0812">Transmembrane</keyword>
<evidence type="ECO:0000313" key="14">
    <source>
        <dbReference type="Proteomes" id="UP000324832"/>
    </source>
</evidence>
<evidence type="ECO:0000256" key="8">
    <source>
        <dbReference type="ARBA" id="ARBA00023157"/>
    </source>
</evidence>
<keyword evidence="7" id="KW-0472">Membrane</keyword>
<evidence type="ECO:0000256" key="12">
    <source>
        <dbReference type="ARBA" id="ARBA00042244"/>
    </source>
</evidence>
<evidence type="ECO:0000313" key="13">
    <source>
        <dbReference type="EMBL" id="VVC99643.1"/>
    </source>
</evidence>
<evidence type="ECO:0000256" key="11">
    <source>
        <dbReference type="ARBA" id="ARBA00040821"/>
    </source>
</evidence>
<dbReference type="PANTHER" id="PTHR11923">
    <property type="entry name" value="SCAVENGER RECEPTOR CLASS B TYPE-1 SR-B1"/>
    <property type="match status" value="1"/>
</dbReference>
<keyword evidence="6" id="KW-1133">Transmembrane helix</keyword>
<dbReference type="PANTHER" id="PTHR11923:SF110">
    <property type="entry name" value="SCAVENGER RECEPTOR CLASS B MEMBER 1"/>
    <property type="match status" value="1"/>
</dbReference>
<evidence type="ECO:0000256" key="10">
    <source>
        <dbReference type="ARBA" id="ARBA00023180"/>
    </source>
</evidence>
<dbReference type="InterPro" id="IPR002159">
    <property type="entry name" value="CD36_fam"/>
</dbReference>
<name>A0A5E4QPU8_9NEOP</name>
<evidence type="ECO:0000256" key="4">
    <source>
        <dbReference type="ARBA" id="ARBA00022475"/>
    </source>
</evidence>
<accession>A0A5E4QPU8</accession>
<protein>
    <recommendedName>
        <fullName evidence="11">Scavenger receptor class B member 1</fullName>
    </recommendedName>
    <alternativeName>
        <fullName evidence="12">SR-BI</fullName>
    </alternativeName>
</protein>